<protein>
    <submittedName>
        <fullName evidence="2">Uncharacterized protein</fullName>
    </submittedName>
</protein>
<name>G5A226_PHYSP</name>
<evidence type="ECO:0000313" key="2">
    <source>
        <dbReference type="EMBL" id="EGZ10974.1"/>
    </source>
</evidence>
<feature type="non-terminal residue" evidence="2">
    <location>
        <position position="1"/>
    </location>
</feature>
<dbReference type="Proteomes" id="UP000002640">
    <property type="component" value="Unassembled WGS sequence"/>
</dbReference>
<evidence type="ECO:0000256" key="1">
    <source>
        <dbReference type="SAM" id="MobiDB-lite"/>
    </source>
</evidence>
<reference evidence="2 3" key="1">
    <citation type="journal article" date="2006" name="Science">
        <title>Phytophthora genome sequences uncover evolutionary origins and mechanisms of pathogenesis.</title>
        <authorList>
            <person name="Tyler B.M."/>
            <person name="Tripathy S."/>
            <person name="Zhang X."/>
            <person name="Dehal P."/>
            <person name="Jiang R.H."/>
            <person name="Aerts A."/>
            <person name="Arredondo F.D."/>
            <person name="Baxter L."/>
            <person name="Bensasson D."/>
            <person name="Beynon J.L."/>
            <person name="Chapman J."/>
            <person name="Damasceno C.M."/>
            <person name="Dorrance A.E."/>
            <person name="Dou D."/>
            <person name="Dickerman A.W."/>
            <person name="Dubchak I.L."/>
            <person name="Garbelotto M."/>
            <person name="Gijzen M."/>
            <person name="Gordon S.G."/>
            <person name="Govers F."/>
            <person name="Grunwald N.J."/>
            <person name="Huang W."/>
            <person name="Ivors K.L."/>
            <person name="Jones R.W."/>
            <person name="Kamoun S."/>
            <person name="Krampis K."/>
            <person name="Lamour K.H."/>
            <person name="Lee M.K."/>
            <person name="McDonald W.H."/>
            <person name="Medina M."/>
            <person name="Meijer H.J."/>
            <person name="Nordberg E.K."/>
            <person name="Maclean D.J."/>
            <person name="Ospina-Giraldo M.D."/>
            <person name="Morris P.F."/>
            <person name="Phuntumart V."/>
            <person name="Putnam N.H."/>
            <person name="Rash S."/>
            <person name="Rose J.K."/>
            <person name="Sakihama Y."/>
            <person name="Salamov A.A."/>
            <person name="Savidor A."/>
            <person name="Scheuring C.F."/>
            <person name="Smith B.M."/>
            <person name="Sobral B.W."/>
            <person name="Terry A."/>
            <person name="Torto-Alalibo T.A."/>
            <person name="Win J."/>
            <person name="Xu Z."/>
            <person name="Zhang H."/>
            <person name="Grigoriev I.V."/>
            <person name="Rokhsar D.S."/>
            <person name="Boore J.L."/>
        </authorList>
    </citation>
    <scope>NUCLEOTIDE SEQUENCE [LARGE SCALE GENOMIC DNA]</scope>
    <source>
        <strain evidence="2 3">P6497</strain>
    </source>
</reference>
<proteinExistence type="predicted"/>
<gene>
    <name evidence="2" type="ORF">PHYSODRAFT_415742</name>
</gene>
<dbReference type="EMBL" id="JH159158">
    <property type="protein sequence ID" value="EGZ10974.1"/>
    <property type="molecule type" value="Genomic_DNA"/>
</dbReference>
<dbReference type="KEGG" id="psoj:PHYSODRAFT_415742"/>
<sequence length="73" mass="8508">EGRHSPPQLDMDIIEPPAKTTGRTRTWDDIMSPESRLAARAFVEKRQRRTEKSTPRTMATQRWLEVMDARANQ</sequence>
<dbReference type="AlphaFoldDB" id="G5A226"/>
<feature type="non-terminal residue" evidence="2">
    <location>
        <position position="73"/>
    </location>
</feature>
<dbReference type="RefSeq" id="XP_009533719.1">
    <property type="nucleotide sequence ID" value="XM_009535424.1"/>
</dbReference>
<dbReference type="InParanoid" id="G5A226"/>
<feature type="region of interest" description="Disordered" evidence="1">
    <location>
        <begin position="1"/>
        <end position="26"/>
    </location>
</feature>
<organism evidence="2 3">
    <name type="scientific">Phytophthora sojae (strain P6497)</name>
    <name type="common">Soybean stem and root rot agent</name>
    <name type="synonym">Phytophthora megasperma f. sp. glycines</name>
    <dbReference type="NCBI Taxonomy" id="1094619"/>
    <lineage>
        <taxon>Eukaryota</taxon>
        <taxon>Sar</taxon>
        <taxon>Stramenopiles</taxon>
        <taxon>Oomycota</taxon>
        <taxon>Peronosporomycetes</taxon>
        <taxon>Peronosporales</taxon>
        <taxon>Peronosporaceae</taxon>
        <taxon>Phytophthora</taxon>
    </lineage>
</organism>
<keyword evidence="3" id="KW-1185">Reference proteome</keyword>
<accession>G5A226</accession>
<evidence type="ECO:0000313" key="3">
    <source>
        <dbReference type="Proteomes" id="UP000002640"/>
    </source>
</evidence>
<dbReference type="GeneID" id="20651898"/>